<sequence length="554" mass="59406">MPSSSSSSLHDAFRPSVVLPLLDVPSFDALSAVLREASGGGGDSFLACPIDLIDVNVVDLIDVGDHKNDVLSHPRDSRDEVIASLSMYAKDKSQFHEPPAHLPIFVVAPNTIQGVADVIRACRKHQKTLGCVVVVRGAGTGVEGGAVPYQKRAVVLSTRNLNEISICDAADNAAVVGAGVLKNELNKYLKKYNVFFGPDPSSNPSIGGMISTSGSGMSTLRYGTTRENVLALTVVTPAGDIIETRRPTRKNATGYNLTHLYIGGEGTLGVVCRAVVRVRPILPIRCGGVLTFPTVALACQTAVQVSQLADTDLTAIVRCEMLNEEGVKCTNEVFGTTLDVVPTMFVELQGSDVSRVEEQWRTLVRIAKGSLKQTYAGDGDKLDELWDARRGCYIAASKYRKLVADKEGVPRAGPPIDNVLLTDVCVPLSELADVVDATETDFKVANVPCVMCCHISDGNFHCCVPCNATGAPREIGHVQELEERLIERALQRRGTVSGEHGVGIGKREFIVREHGDAHIGVQKSIKKAMDPTSLLNPGKVLFEENASNTSNSRL</sequence>
<evidence type="ECO:0000259" key="10">
    <source>
        <dbReference type="PROSITE" id="PS51387"/>
    </source>
</evidence>
<evidence type="ECO:0000256" key="5">
    <source>
        <dbReference type="ARBA" id="ARBA00022827"/>
    </source>
</evidence>
<dbReference type="Proteomes" id="UP000660262">
    <property type="component" value="Unassembled WGS sequence"/>
</dbReference>
<evidence type="ECO:0000256" key="6">
    <source>
        <dbReference type="ARBA" id="ARBA00022946"/>
    </source>
</evidence>
<dbReference type="PROSITE" id="PS51387">
    <property type="entry name" value="FAD_PCMH"/>
    <property type="match status" value="1"/>
</dbReference>
<name>A0A830HUW4_9CHLO</name>
<evidence type="ECO:0000256" key="2">
    <source>
        <dbReference type="ARBA" id="ARBA00004173"/>
    </source>
</evidence>
<comment type="cofactor">
    <cofactor evidence="1">
        <name>FAD</name>
        <dbReference type="ChEBI" id="CHEBI:57692"/>
    </cofactor>
</comment>
<dbReference type="GO" id="GO:0071949">
    <property type="term" value="F:FAD binding"/>
    <property type="evidence" value="ECO:0007669"/>
    <property type="project" value="InterPro"/>
</dbReference>
<proteinExistence type="inferred from homology"/>
<keyword evidence="4" id="KW-0285">Flavoprotein</keyword>
<dbReference type="Gene3D" id="3.30.70.2740">
    <property type="match status" value="1"/>
</dbReference>
<dbReference type="InterPro" id="IPR004113">
    <property type="entry name" value="FAD-bd_oxidored_4_C"/>
</dbReference>
<dbReference type="PANTHER" id="PTHR11748">
    <property type="entry name" value="D-LACTATE DEHYDROGENASE"/>
    <property type="match status" value="1"/>
</dbReference>
<dbReference type="OrthoDB" id="5332616at2759"/>
<dbReference type="EC" id="1.1.2.4" evidence="9"/>
<gene>
    <name evidence="11" type="ORF">PPROV_000798800</name>
</gene>
<feature type="domain" description="FAD-binding PCMH-type" evidence="10">
    <location>
        <begin position="95"/>
        <end position="281"/>
    </location>
</feature>
<evidence type="ECO:0000313" key="11">
    <source>
        <dbReference type="EMBL" id="GHP09251.1"/>
    </source>
</evidence>
<dbReference type="GO" id="GO:0005739">
    <property type="term" value="C:mitochondrion"/>
    <property type="evidence" value="ECO:0007669"/>
    <property type="project" value="UniProtKB-SubCell"/>
</dbReference>
<dbReference type="GO" id="GO:1903457">
    <property type="term" value="P:lactate catabolic process"/>
    <property type="evidence" value="ECO:0007669"/>
    <property type="project" value="TreeGrafter"/>
</dbReference>
<dbReference type="PANTHER" id="PTHR11748:SF111">
    <property type="entry name" value="D-LACTATE DEHYDROGENASE, MITOCHONDRIAL-RELATED"/>
    <property type="match status" value="1"/>
</dbReference>
<comment type="subcellular location">
    <subcellularLocation>
        <location evidence="2">Mitochondrion</location>
    </subcellularLocation>
</comment>
<comment type="similarity">
    <text evidence="3">Belongs to the FAD-binding oxidoreductase/transferase type 4 family.</text>
</comment>
<dbReference type="SUPFAM" id="SSF55103">
    <property type="entry name" value="FAD-linked oxidases, C-terminal domain"/>
    <property type="match status" value="1"/>
</dbReference>
<dbReference type="FunFam" id="1.10.45.10:FF:000001">
    <property type="entry name" value="D-lactate dehydrogenase mitochondrial"/>
    <property type="match status" value="1"/>
</dbReference>
<dbReference type="InterPro" id="IPR016164">
    <property type="entry name" value="FAD-linked_Oxase-like_C"/>
</dbReference>
<evidence type="ECO:0000256" key="4">
    <source>
        <dbReference type="ARBA" id="ARBA00022630"/>
    </source>
</evidence>
<dbReference type="InterPro" id="IPR016166">
    <property type="entry name" value="FAD-bd_PCMH"/>
</dbReference>
<organism evidence="11 12">
    <name type="scientific">Pycnococcus provasolii</name>
    <dbReference type="NCBI Taxonomy" id="41880"/>
    <lineage>
        <taxon>Eukaryota</taxon>
        <taxon>Viridiplantae</taxon>
        <taxon>Chlorophyta</taxon>
        <taxon>Pseudoscourfieldiophyceae</taxon>
        <taxon>Pseudoscourfieldiales</taxon>
        <taxon>Pycnococcaceae</taxon>
        <taxon>Pycnococcus</taxon>
    </lineage>
</organism>
<dbReference type="FunFam" id="3.30.70.2740:FF:000001">
    <property type="entry name" value="D-lactate dehydrogenase mitochondrial"/>
    <property type="match status" value="1"/>
</dbReference>
<evidence type="ECO:0000256" key="9">
    <source>
        <dbReference type="ARBA" id="ARBA00038897"/>
    </source>
</evidence>
<protein>
    <recommendedName>
        <fullName evidence="9">D-lactate dehydrogenase (cytochrome)</fullName>
        <ecNumber evidence="9">1.1.2.4</ecNumber>
    </recommendedName>
</protein>
<keyword evidence="7" id="KW-0560">Oxidoreductase</keyword>
<evidence type="ECO:0000256" key="7">
    <source>
        <dbReference type="ARBA" id="ARBA00023002"/>
    </source>
</evidence>
<comment type="caution">
    <text evidence="11">The sequence shown here is derived from an EMBL/GenBank/DDBJ whole genome shotgun (WGS) entry which is preliminary data.</text>
</comment>
<evidence type="ECO:0000256" key="8">
    <source>
        <dbReference type="ARBA" id="ARBA00023128"/>
    </source>
</evidence>
<dbReference type="AlphaFoldDB" id="A0A830HUW4"/>
<dbReference type="InterPro" id="IPR016169">
    <property type="entry name" value="FAD-bd_PCMH_sub2"/>
</dbReference>
<dbReference type="EMBL" id="BNJQ01000024">
    <property type="protein sequence ID" value="GHP09251.1"/>
    <property type="molecule type" value="Genomic_DNA"/>
</dbReference>
<evidence type="ECO:0000256" key="1">
    <source>
        <dbReference type="ARBA" id="ARBA00001974"/>
    </source>
</evidence>
<evidence type="ECO:0000256" key="3">
    <source>
        <dbReference type="ARBA" id="ARBA00008000"/>
    </source>
</evidence>
<evidence type="ECO:0000313" key="12">
    <source>
        <dbReference type="Proteomes" id="UP000660262"/>
    </source>
</evidence>
<keyword evidence="5" id="KW-0274">FAD</keyword>
<dbReference type="Gene3D" id="1.10.45.10">
    <property type="entry name" value="Vanillyl-alcohol Oxidase, Chain A, domain 4"/>
    <property type="match status" value="1"/>
</dbReference>
<accession>A0A830HUW4</accession>
<keyword evidence="12" id="KW-1185">Reference proteome</keyword>
<dbReference type="Pfam" id="PF02913">
    <property type="entry name" value="FAD-oxidase_C"/>
    <property type="match status" value="1"/>
</dbReference>
<dbReference type="InterPro" id="IPR036318">
    <property type="entry name" value="FAD-bd_PCMH-like_sf"/>
</dbReference>
<dbReference type="GO" id="GO:0004458">
    <property type="term" value="F:D-lactate dehydrogenase (cytochrome) activity"/>
    <property type="evidence" value="ECO:0007669"/>
    <property type="project" value="UniProtKB-EC"/>
</dbReference>
<dbReference type="GO" id="GO:0008720">
    <property type="term" value="F:D-lactate dehydrogenase (NAD+) activity"/>
    <property type="evidence" value="ECO:0007669"/>
    <property type="project" value="TreeGrafter"/>
</dbReference>
<keyword evidence="8" id="KW-0496">Mitochondrion</keyword>
<dbReference type="InterPro" id="IPR016171">
    <property type="entry name" value="Vanillyl_alc_oxidase_C-sub2"/>
</dbReference>
<dbReference type="InterPro" id="IPR006094">
    <property type="entry name" value="Oxid_FAD_bind_N"/>
</dbReference>
<reference evidence="11" key="1">
    <citation type="submission" date="2020-10" db="EMBL/GenBank/DDBJ databases">
        <title>Unveiling of a novel bifunctional photoreceptor, Dualchrome1, isolated from a cosmopolitan green alga.</title>
        <authorList>
            <person name="Suzuki S."/>
            <person name="Kawachi M."/>
        </authorList>
    </citation>
    <scope>NUCLEOTIDE SEQUENCE</scope>
    <source>
        <strain evidence="11">NIES 2893</strain>
    </source>
</reference>
<dbReference type="Gene3D" id="3.30.465.10">
    <property type="match status" value="1"/>
</dbReference>
<dbReference type="SUPFAM" id="SSF56176">
    <property type="entry name" value="FAD-binding/transporter-associated domain-like"/>
    <property type="match status" value="1"/>
</dbReference>
<dbReference type="Pfam" id="PF01565">
    <property type="entry name" value="FAD_binding_4"/>
    <property type="match status" value="1"/>
</dbReference>
<keyword evidence="6" id="KW-0809">Transit peptide</keyword>